<dbReference type="RefSeq" id="WP_152771965.1">
    <property type="nucleotide sequence ID" value="NZ_VJZC01000084.1"/>
</dbReference>
<dbReference type="InterPro" id="IPR045486">
    <property type="entry name" value="fvmX7"/>
</dbReference>
<evidence type="ECO:0000259" key="2">
    <source>
        <dbReference type="Pfam" id="PF20005"/>
    </source>
</evidence>
<dbReference type="EMBL" id="VJZC01000084">
    <property type="protein sequence ID" value="MPY58420.1"/>
    <property type="molecule type" value="Genomic_DNA"/>
</dbReference>
<dbReference type="Proteomes" id="UP000400924">
    <property type="component" value="Unassembled WGS sequence"/>
</dbReference>
<dbReference type="Pfam" id="PF20005">
    <property type="entry name" value="fvmX7"/>
    <property type="match status" value="1"/>
</dbReference>
<keyword evidence="4" id="KW-1185">Reference proteome</keyword>
<proteinExistence type="predicted"/>
<dbReference type="AlphaFoldDB" id="A0A5N8XFY4"/>
<sequence>MARRRRGSTPRFPEQRPPIGGIQPVEDGEPAAPPVPLRAVEVPRSRRRRPAPPVRVAGRFRTASAALTLAGQMPLTDSGGGAGCFRGPEQHDWWVVVELSLEAVREMTSASGGRVYVEADGAFVRDRGWGRAPAADNLPGQAVPLSALVAVTPLDLMRAAGLRTVAPAPLREAVLLMPGPRVSAVIRRALDIGLTTRYRTVGLAPLFRSPENGVRSPGNGERPGDGPSPDQETIVTHEVRLTAADESPVPASLVAALERDPYTLVCRRGGEFLLVQHRRSAPLADRRLEELAGGDVWLLADSVHGCARVRPLGDFCDGAALVTLSEDHALTNATQDPTGGREAALPPEPTPLTLVRDRTPHAAVDAVLLDTGDRDLLPALLAGRPLADSALLTAGRDRHLLTAPGGVLEQLPVGDPLYCLGPGNLFLPLGHRTQPLLPPTARTRLFPADPGTAVVLLADRTLVFDLTRRRPVWDLWAGPLPEVDVQLPGEAEDGLAAVADLVTPPPARPSPERRRVLDGVLRRDRSLPRTWRDEAYDAELAGELEHAADIHLRHRNPREAARLLERAAQQRG</sequence>
<dbReference type="OrthoDB" id="581017at2"/>
<feature type="domain" description="FtsH ternary system" evidence="2">
    <location>
        <begin position="55"/>
        <end position="492"/>
    </location>
</feature>
<evidence type="ECO:0000313" key="3">
    <source>
        <dbReference type="EMBL" id="MPY58420.1"/>
    </source>
</evidence>
<evidence type="ECO:0000313" key="4">
    <source>
        <dbReference type="Proteomes" id="UP000400924"/>
    </source>
</evidence>
<gene>
    <name evidence="3" type="ORF">FNH08_14950</name>
</gene>
<evidence type="ECO:0000256" key="1">
    <source>
        <dbReference type="SAM" id="MobiDB-lite"/>
    </source>
</evidence>
<feature type="region of interest" description="Disordered" evidence="1">
    <location>
        <begin position="209"/>
        <end position="231"/>
    </location>
</feature>
<reference evidence="3 4" key="1">
    <citation type="submission" date="2019-07" db="EMBL/GenBank/DDBJ databases">
        <title>New species of Amycolatopsis and Streptomyces.</title>
        <authorList>
            <person name="Duangmal K."/>
            <person name="Teo W.F.A."/>
            <person name="Lipun K."/>
        </authorList>
    </citation>
    <scope>NUCLEOTIDE SEQUENCE [LARGE SCALE GENOMIC DNA]</scope>
    <source>
        <strain evidence="3 4">NBRC 106415</strain>
    </source>
</reference>
<comment type="caution">
    <text evidence="3">The sequence shown here is derived from an EMBL/GenBank/DDBJ whole genome shotgun (WGS) entry which is preliminary data.</text>
</comment>
<feature type="region of interest" description="Disordered" evidence="1">
    <location>
        <begin position="1"/>
        <end position="53"/>
    </location>
</feature>
<accession>A0A5N8XFY4</accession>
<name>A0A5N8XFY4_9ACTN</name>
<organism evidence="3 4">
    <name type="scientific">Streptomyces spongiae</name>
    <dbReference type="NCBI Taxonomy" id="565072"/>
    <lineage>
        <taxon>Bacteria</taxon>
        <taxon>Bacillati</taxon>
        <taxon>Actinomycetota</taxon>
        <taxon>Actinomycetes</taxon>
        <taxon>Kitasatosporales</taxon>
        <taxon>Streptomycetaceae</taxon>
        <taxon>Streptomyces</taxon>
    </lineage>
</organism>
<protein>
    <recommendedName>
        <fullName evidence="2">FtsH ternary system domain-containing protein</fullName>
    </recommendedName>
</protein>